<dbReference type="PANTHER" id="PTHR16779">
    <property type="entry name" value="BETA-1,4-MANNOSYLTRANSFERASE EGH"/>
    <property type="match status" value="1"/>
</dbReference>
<protein>
    <recommendedName>
        <fullName evidence="2">Glycosyltransferase 2-like domain-containing protein</fullName>
    </recommendedName>
</protein>
<dbReference type="InterPro" id="IPR001173">
    <property type="entry name" value="Glyco_trans_2-like"/>
</dbReference>
<dbReference type="GO" id="GO:0019187">
    <property type="term" value="F:beta-1,4-mannosyltransferase activity"/>
    <property type="evidence" value="ECO:0007669"/>
    <property type="project" value="InterPro"/>
</dbReference>
<sequence length="269" mass="30769">MTEDAIHGMVKFITNAKADIGQGVITYAGHEVENWVTTLMDGIRTAKDYGLHRLAYQLFNRPLFGLKGSFIVVKTTVEEDIGFDYGPKESITEDTRFALTAWNKGYKFGFIDGCMMEKSPFSVSDLIKQRKRWLMGNFHIVWGNTLPLYVKFAYLQMHVGTLFLWVNVLNFICSILFPVPLSKANFLLFVLLSANVLFLTAFGNYMSMRSRRMPMYQKLAICLLSHLIVPVLGFVEAWAAIQGFLQRNTLVFDIVEKEIKDINKNIEHV</sequence>
<dbReference type="AlphaFoldDB" id="A0A9D3Y8G3"/>
<reference evidence="3" key="2">
    <citation type="submission" date="2020-11" db="EMBL/GenBank/DDBJ databases">
        <authorList>
            <person name="McCartney M.A."/>
            <person name="Auch B."/>
            <person name="Kono T."/>
            <person name="Mallez S."/>
            <person name="Becker A."/>
            <person name="Gohl D.M."/>
            <person name="Silverstein K.A.T."/>
            <person name="Koren S."/>
            <person name="Bechman K.B."/>
            <person name="Herman A."/>
            <person name="Abrahante J.E."/>
            <person name="Garbe J."/>
        </authorList>
    </citation>
    <scope>NUCLEOTIDE SEQUENCE</scope>
    <source>
        <strain evidence="3">Duluth1</strain>
        <tissue evidence="3">Whole animal</tissue>
    </source>
</reference>
<evidence type="ECO:0000256" key="1">
    <source>
        <dbReference type="SAM" id="Phobius"/>
    </source>
</evidence>
<dbReference type="SUPFAM" id="SSF53448">
    <property type="entry name" value="Nucleotide-diphospho-sugar transferases"/>
    <property type="match status" value="1"/>
</dbReference>
<comment type="caution">
    <text evidence="3">The sequence shown here is derived from an EMBL/GenBank/DDBJ whole genome shotgun (WGS) entry which is preliminary data.</text>
</comment>
<evidence type="ECO:0000259" key="2">
    <source>
        <dbReference type="Pfam" id="PF13632"/>
    </source>
</evidence>
<dbReference type="GO" id="GO:0005737">
    <property type="term" value="C:cytoplasm"/>
    <property type="evidence" value="ECO:0007669"/>
    <property type="project" value="TreeGrafter"/>
</dbReference>
<keyword evidence="4" id="KW-1185">Reference proteome</keyword>
<accession>A0A9D3Y8G3</accession>
<gene>
    <name evidence="3" type="ORF">DPMN_083222</name>
</gene>
<dbReference type="Pfam" id="PF13632">
    <property type="entry name" value="Glyco_trans_2_3"/>
    <property type="match status" value="1"/>
</dbReference>
<feature type="transmembrane region" description="Helical" evidence="1">
    <location>
        <begin position="162"/>
        <end position="180"/>
    </location>
</feature>
<organism evidence="3 4">
    <name type="scientific">Dreissena polymorpha</name>
    <name type="common">Zebra mussel</name>
    <name type="synonym">Mytilus polymorpha</name>
    <dbReference type="NCBI Taxonomy" id="45954"/>
    <lineage>
        <taxon>Eukaryota</taxon>
        <taxon>Metazoa</taxon>
        <taxon>Spiralia</taxon>
        <taxon>Lophotrochozoa</taxon>
        <taxon>Mollusca</taxon>
        <taxon>Bivalvia</taxon>
        <taxon>Autobranchia</taxon>
        <taxon>Heteroconchia</taxon>
        <taxon>Euheterodonta</taxon>
        <taxon>Imparidentia</taxon>
        <taxon>Neoheterodontei</taxon>
        <taxon>Myida</taxon>
        <taxon>Dreissenoidea</taxon>
        <taxon>Dreissenidae</taxon>
        <taxon>Dreissena</taxon>
    </lineage>
</organism>
<dbReference type="InterPro" id="IPR029044">
    <property type="entry name" value="Nucleotide-diphossugar_trans"/>
</dbReference>
<evidence type="ECO:0000313" key="4">
    <source>
        <dbReference type="Proteomes" id="UP000828390"/>
    </source>
</evidence>
<reference evidence="3" key="1">
    <citation type="journal article" date="2019" name="bioRxiv">
        <title>The Genome of the Zebra Mussel, Dreissena polymorpha: A Resource for Invasive Species Research.</title>
        <authorList>
            <person name="McCartney M.A."/>
            <person name="Auch B."/>
            <person name="Kono T."/>
            <person name="Mallez S."/>
            <person name="Zhang Y."/>
            <person name="Obille A."/>
            <person name="Becker A."/>
            <person name="Abrahante J.E."/>
            <person name="Garbe J."/>
            <person name="Badalamenti J.P."/>
            <person name="Herman A."/>
            <person name="Mangelson H."/>
            <person name="Liachko I."/>
            <person name="Sullivan S."/>
            <person name="Sone E.D."/>
            <person name="Koren S."/>
            <person name="Silverstein K.A.T."/>
            <person name="Beckman K.B."/>
            <person name="Gohl D.M."/>
        </authorList>
    </citation>
    <scope>NUCLEOTIDE SEQUENCE</scope>
    <source>
        <strain evidence="3">Duluth1</strain>
        <tissue evidence="3">Whole animal</tissue>
    </source>
</reference>
<feature type="transmembrane region" description="Helical" evidence="1">
    <location>
        <begin position="186"/>
        <end position="207"/>
    </location>
</feature>
<keyword evidence="1" id="KW-0472">Membrane</keyword>
<dbReference type="InterPro" id="IPR027389">
    <property type="entry name" value="B_mannosylTrfase_Bre-3/Egh"/>
</dbReference>
<dbReference type="PANTHER" id="PTHR16779:SF1">
    <property type="entry name" value="BETA-1,4-MANNOSYLTRANSFERASE EGH"/>
    <property type="match status" value="1"/>
</dbReference>
<dbReference type="EMBL" id="JAIWYP010000016">
    <property type="protein sequence ID" value="KAH3695763.1"/>
    <property type="molecule type" value="Genomic_DNA"/>
</dbReference>
<feature type="transmembrane region" description="Helical" evidence="1">
    <location>
        <begin position="219"/>
        <end position="241"/>
    </location>
</feature>
<keyword evidence="1" id="KW-1133">Transmembrane helix</keyword>
<keyword evidence="1" id="KW-0812">Transmembrane</keyword>
<name>A0A9D3Y8G3_DREPO</name>
<proteinExistence type="predicted"/>
<feature type="domain" description="Glycosyltransferase 2-like" evidence="2">
    <location>
        <begin position="2"/>
        <end position="199"/>
    </location>
</feature>
<evidence type="ECO:0000313" key="3">
    <source>
        <dbReference type="EMBL" id="KAH3695763.1"/>
    </source>
</evidence>
<dbReference type="Proteomes" id="UP000828390">
    <property type="component" value="Unassembled WGS sequence"/>
</dbReference>